<evidence type="ECO:0000256" key="5">
    <source>
        <dbReference type="ARBA" id="ARBA00023088"/>
    </source>
</evidence>
<comment type="caution">
    <text evidence="8">The sequence shown here is derived from an EMBL/GenBank/DDBJ whole genome shotgun (WGS) entry which is preliminary data.</text>
</comment>
<dbReference type="InterPro" id="IPR044060">
    <property type="entry name" value="Bacterial_rp_domain"/>
</dbReference>
<evidence type="ECO:0000256" key="2">
    <source>
        <dbReference type="ARBA" id="ARBA00022512"/>
    </source>
</evidence>
<evidence type="ECO:0000313" key="9">
    <source>
        <dbReference type="Proteomes" id="UP000477543"/>
    </source>
</evidence>
<evidence type="ECO:0008006" key="10">
    <source>
        <dbReference type="Google" id="ProtNLM"/>
    </source>
</evidence>
<dbReference type="RefSeq" id="WP_161450224.1">
    <property type="nucleotide sequence ID" value="NZ_WYDN01000035.1"/>
</dbReference>
<feature type="domain" description="Bacterial repeat" evidence="7">
    <location>
        <begin position="445"/>
        <end position="504"/>
    </location>
</feature>
<dbReference type="GO" id="GO:0007155">
    <property type="term" value="P:cell adhesion"/>
    <property type="evidence" value="ECO:0007669"/>
    <property type="project" value="InterPro"/>
</dbReference>
<evidence type="ECO:0000259" key="6">
    <source>
        <dbReference type="Pfam" id="PF17961"/>
    </source>
</evidence>
<keyword evidence="5" id="KW-0572">Peptidoglycan-anchor</keyword>
<accession>A0A6L9GBN8</accession>
<dbReference type="InterPro" id="IPR011252">
    <property type="entry name" value="Fibrogen-bd_dom1"/>
</dbReference>
<feature type="non-terminal residue" evidence="8">
    <location>
        <position position="526"/>
    </location>
</feature>
<reference evidence="8 9" key="1">
    <citation type="submission" date="2020-01" db="EMBL/GenBank/DDBJ databases">
        <title>Glutamicibacter soli M275.</title>
        <authorList>
            <person name="Meng X."/>
        </authorList>
    </citation>
    <scope>NUCLEOTIDE SEQUENCE [LARGE SCALE GENOMIC DNA]</scope>
    <source>
        <strain evidence="8 9">M275</strain>
    </source>
</reference>
<name>A0A6L9GBN8_9MICC</name>
<protein>
    <recommendedName>
        <fullName evidence="10">SDR-like Ig domain-containing protein</fullName>
    </recommendedName>
</protein>
<dbReference type="Pfam" id="PF17961">
    <property type="entry name" value="Big_8"/>
    <property type="match status" value="1"/>
</dbReference>
<evidence type="ECO:0000256" key="1">
    <source>
        <dbReference type="ARBA" id="ARBA00004168"/>
    </source>
</evidence>
<sequence length="526" mass="55321">MGISIYRKRHGISLYFRTLSVFLIGLLTLGFISAGTTLAHGAEITPQISDQRFDRAEAEGGQSIRFDFKWAVPNTAQAGDSFTIQLPSELQVRNSAGFPLLSPDGQTAANAVWSDKTVTFTLTDYVESKDNVHGSAFFTVEWDRSRVDMSTGAEYMLQFSGSTSWQMPLTLIPDGIPGTGQSLSKVGWWLSGDQGASSAENQLGWVVYLDTGDEQGAAAPVTIIDTPGSGYQIDLDSVEGFSNGNPLSASRFTAERVGSNGVKIVLVGNYPGEPAVYPGENVYFKYDGDLLPGENGIFTNSATVTEGSDNPRIVEAEILRDGAGGDGSGDGRRLTPVAPTVEQAKCTDDGTVTEPSLTLAETGGISYTIVGDVEAGETVHVIATPAKNFTLAETAGWTLNEDGTATIEVVLENPDCVVPPVEAAPVAPEVVQATCNADGTVTDPTVEVAQTEGVTYEVEGDVKAGETVTVTATAKDGYKLAEVDGWTLNEDGTATIEVVLENPDCVVPPVEAAPVAPEVVQATCNA</sequence>
<gene>
    <name evidence="8" type="ORF">GT020_17950</name>
</gene>
<dbReference type="SUPFAM" id="SSF49401">
    <property type="entry name" value="Bacterial adhesins"/>
    <property type="match status" value="1"/>
</dbReference>
<evidence type="ECO:0000256" key="3">
    <source>
        <dbReference type="ARBA" id="ARBA00022525"/>
    </source>
</evidence>
<evidence type="ECO:0000259" key="7">
    <source>
        <dbReference type="Pfam" id="PF18998"/>
    </source>
</evidence>
<dbReference type="Gene3D" id="2.60.40.1280">
    <property type="match status" value="1"/>
</dbReference>
<dbReference type="Pfam" id="PF18998">
    <property type="entry name" value="Flg_new_2"/>
    <property type="match status" value="1"/>
</dbReference>
<keyword evidence="3" id="KW-0964">Secreted</keyword>
<feature type="domain" description="SDR-like Ig" evidence="6">
    <location>
        <begin position="60"/>
        <end position="148"/>
    </location>
</feature>
<proteinExistence type="predicted"/>
<dbReference type="AlphaFoldDB" id="A0A6L9GBN8"/>
<dbReference type="Proteomes" id="UP000477543">
    <property type="component" value="Unassembled WGS sequence"/>
</dbReference>
<dbReference type="EMBL" id="WYDN01000035">
    <property type="protein sequence ID" value="NAZ17920.1"/>
    <property type="molecule type" value="Genomic_DNA"/>
</dbReference>
<organism evidence="8 9">
    <name type="scientific">Glutamicibacter soli</name>
    <dbReference type="NCBI Taxonomy" id="453836"/>
    <lineage>
        <taxon>Bacteria</taxon>
        <taxon>Bacillati</taxon>
        <taxon>Actinomycetota</taxon>
        <taxon>Actinomycetes</taxon>
        <taxon>Micrococcales</taxon>
        <taxon>Micrococcaceae</taxon>
        <taxon>Glutamicibacter</taxon>
    </lineage>
</organism>
<dbReference type="InterPro" id="IPR008966">
    <property type="entry name" value="Adhesion_dom_sf"/>
</dbReference>
<evidence type="ECO:0000256" key="4">
    <source>
        <dbReference type="ARBA" id="ARBA00022729"/>
    </source>
</evidence>
<keyword evidence="2" id="KW-0134">Cell wall</keyword>
<comment type="subcellular location">
    <subcellularLocation>
        <location evidence="1">Secreted</location>
        <location evidence="1">Cell wall</location>
        <topology evidence="1">Peptidoglycan-anchor</topology>
    </subcellularLocation>
</comment>
<keyword evidence="4" id="KW-0732">Signal</keyword>
<dbReference type="InterPro" id="IPR041171">
    <property type="entry name" value="SDR_Ig"/>
</dbReference>
<evidence type="ECO:0000313" key="8">
    <source>
        <dbReference type="EMBL" id="NAZ17920.1"/>
    </source>
</evidence>